<gene>
    <name evidence="11 13" type="primary">glyS</name>
    <name evidence="13" type="ORF">ACFOOQ_02460</name>
</gene>
<dbReference type="Proteomes" id="UP001595711">
    <property type="component" value="Unassembled WGS sequence"/>
</dbReference>
<evidence type="ECO:0000256" key="4">
    <source>
        <dbReference type="ARBA" id="ARBA00022490"/>
    </source>
</evidence>
<dbReference type="SUPFAM" id="SSF109604">
    <property type="entry name" value="HD-domain/PDEase-like"/>
    <property type="match status" value="1"/>
</dbReference>
<evidence type="ECO:0000256" key="5">
    <source>
        <dbReference type="ARBA" id="ARBA00022598"/>
    </source>
</evidence>
<dbReference type="NCBIfam" id="TIGR00211">
    <property type="entry name" value="glyS"/>
    <property type="match status" value="1"/>
</dbReference>
<protein>
    <recommendedName>
        <fullName evidence="11">Glycine--tRNA ligase beta subunit</fullName>
        <ecNumber evidence="11">6.1.1.14</ecNumber>
    </recommendedName>
    <alternativeName>
        <fullName evidence="11">Glycyl-tRNA synthetase beta subunit</fullName>
        <shortName evidence="11">GlyRS</shortName>
    </alternativeName>
</protein>
<keyword evidence="8 11" id="KW-0648">Protein biosynthesis</keyword>
<name>A0ABV7VBD0_9PROT</name>
<dbReference type="EC" id="6.1.1.14" evidence="11"/>
<evidence type="ECO:0000256" key="2">
    <source>
        <dbReference type="ARBA" id="ARBA00008226"/>
    </source>
</evidence>
<keyword evidence="6 11" id="KW-0547">Nucleotide-binding</keyword>
<dbReference type="InterPro" id="IPR015944">
    <property type="entry name" value="Gly-tRNA-synth_bsu"/>
</dbReference>
<keyword evidence="14" id="KW-1185">Reference proteome</keyword>
<evidence type="ECO:0000256" key="3">
    <source>
        <dbReference type="ARBA" id="ARBA00011209"/>
    </source>
</evidence>
<dbReference type="PANTHER" id="PTHR30075:SF2">
    <property type="entry name" value="GLYCINE--TRNA LIGASE, CHLOROPLASTIC_MITOCHONDRIAL 2"/>
    <property type="match status" value="1"/>
</dbReference>
<dbReference type="Gene3D" id="1.10.730.10">
    <property type="entry name" value="Isoleucyl-tRNA Synthetase, Domain 1"/>
    <property type="match status" value="1"/>
</dbReference>
<keyword evidence="5 11" id="KW-0436">Ligase</keyword>
<organism evidence="13 14">
    <name type="scientific">Ferrovibrio xuzhouensis</name>
    <dbReference type="NCBI Taxonomy" id="1576914"/>
    <lineage>
        <taxon>Bacteria</taxon>
        <taxon>Pseudomonadati</taxon>
        <taxon>Pseudomonadota</taxon>
        <taxon>Alphaproteobacteria</taxon>
        <taxon>Rhodospirillales</taxon>
        <taxon>Rhodospirillaceae</taxon>
        <taxon>Ferrovibrio</taxon>
    </lineage>
</organism>
<sequence>MGELLLELQSEEIPARMQQRAAEDLARLVLDGLKKAGLAVEGHEAYVTPRRLALVVKGLPRSQPDLKEEKKGPRVGSPDAAVQGFLRSAGLASLDLCEKRDTGKGEFWFAVVEKKGTATTAVLETILPDALAALPWPKSMRWGSNALRWVRPLHSILCVFEGQVVPFRFGHLTAGDETCGHRFMAPERFAVRDAADYLRRLRAAYVEPDFALRRAAVLKDAEHAAGNEGLVLVDDPGLADEVTGLVEQPVVLLGAIPQDYMAVPREVLTTTMRAHQKYFALNTQDGALAPRFVIVANTLTNDGGKQVIAGNERVLNARLSDAKFFWDQDRKTTLESRLPALKDIVFHAKLGTVAQKVERVERLAYEIATSTGADAQQARRAAHLAKADLVSGLVGEFPELQGIMGRYYALHDGEPAAVAGAIAQHYAPQGPGDRCPSEPVAVAVALADKIDTLAGFFAIDEKPTGSKDPYALRRAALGVIRLVIENKLSLPLRPLFRSALSLQVVQAAPNKDGSSRDPVEELLQFFVDRLKVHLREQGVRHDLLAAVFAKGGDDDIVRVLAKVEALGRFLMEEDGGNLLVAYRRANNIVRAEMKKTPELTLGEVDGKLITVEEERLLVAALAEFGRAATGKTQDEADFRHYLATLARLRQPVDAFFERVTVNADDAAIRRNRLSLLSAVAGSMDRIAEFSQIEG</sequence>
<evidence type="ECO:0000256" key="6">
    <source>
        <dbReference type="ARBA" id="ARBA00022741"/>
    </source>
</evidence>
<dbReference type="RefSeq" id="WP_379725297.1">
    <property type="nucleotide sequence ID" value="NZ_JBHRYJ010000001.1"/>
</dbReference>
<keyword evidence="4 11" id="KW-0963">Cytoplasm</keyword>
<comment type="similarity">
    <text evidence="2 11">Belongs to the class-II aminoacyl-tRNA synthetase family.</text>
</comment>
<evidence type="ECO:0000256" key="10">
    <source>
        <dbReference type="ARBA" id="ARBA00047937"/>
    </source>
</evidence>
<evidence type="ECO:0000256" key="9">
    <source>
        <dbReference type="ARBA" id="ARBA00023146"/>
    </source>
</evidence>
<keyword evidence="7 11" id="KW-0067">ATP-binding</keyword>
<evidence type="ECO:0000313" key="14">
    <source>
        <dbReference type="Proteomes" id="UP001595711"/>
    </source>
</evidence>
<comment type="subcellular location">
    <subcellularLocation>
        <location evidence="1 11">Cytoplasm</location>
    </subcellularLocation>
</comment>
<proteinExistence type="inferred from homology"/>
<dbReference type="PRINTS" id="PR01045">
    <property type="entry name" value="TRNASYNTHGB"/>
</dbReference>
<evidence type="ECO:0000313" key="13">
    <source>
        <dbReference type="EMBL" id="MFC3674387.1"/>
    </source>
</evidence>
<dbReference type="InterPro" id="IPR006194">
    <property type="entry name" value="Gly-tRNA-synth_heterodimer"/>
</dbReference>
<reference evidence="14" key="1">
    <citation type="journal article" date="2019" name="Int. J. Syst. Evol. Microbiol.">
        <title>The Global Catalogue of Microorganisms (GCM) 10K type strain sequencing project: providing services to taxonomists for standard genome sequencing and annotation.</title>
        <authorList>
            <consortium name="The Broad Institute Genomics Platform"/>
            <consortium name="The Broad Institute Genome Sequencing Center for Infectious Disease"/>
            <person name="Wu L."/>
            <person name="Ma J."/>
        </authorList>
    </citation>
    <scope>NUCLEOTIDE SEQUENCE [LARGE SCALE GENOMIC DNA]</scope>
    <source>
        <strain evidence="14">KCTC 42182</strain>
    </source>
</reference>
<evidence type="ECO:0000259" key="12">
    <source>
        <dbReference type="Pfam" id="PF05746"/>
    </source>
</evidence>
<dbReference type="InterPro" id="IPR008909">
    <property type="entry name" value="DALR_anticod-bd"/>
</dbReference>
<dbReference type="Pfam" id="PF05746">
    <property type="entry name" value="DALR_1"/>
    <property type="match status" value="1"/>
</dbReference>
<dbReference type="GO" id="GO:0004820">
    <property type="term" value="F:glycine-tRNA ligase activity"/>
    <property type="evidence" value="ECO:0007669"/>
    <property type="project" value="UniProtKB-EC"/>
</dbReference>
<comment type="subunit">
    <text evidence="3 11">Tetramer of two alpha and two beta subunits.</text>
</comment>
<dbReference type="PROSITE" id="PS50861">
    <property type="entry name" value="AA_TRNA_LIGASE_II_GLYAB"/>
    <property type="match status" value="1"/>
</dbReference>
<feature type="domain" description="DALR anticodon binding" evidence="12">
    <location>
        <begin position="579"/>
        <end position="682"/>
    </location>
</feature>
<dbReference type="PANTHER" id="PTHR30075">
    <property type="entry name" value="GLYCYL-TRNA SYNTHETASE"/>
    <property type="match status" value="1"/>
</dbReference>
<keyword evidence="9 11" id="KW-0030">Aminoacyl-tRNA synthetase</keyword>
<dbReference type="HAMAP" id="MF_00255">
    <property type="entry name" value="Gly_tRNA_synth_beta"/>
    <property type="match status" value="1"/>
</dbReference>
<dbReference type="EMBL" id="JBHRYJ010000001">
    <property type="protein sequence ID" value="MFC3674387.1"/>
    <property type="molecule type" value="Genomic_DNA"/>
</dbReference>
<accession>A0ABV7VBD0</accession>
<comment type="caution">
    <text evidence="13">The sequence shown here is derived from an EMBL/GenBank/DDBJ whole genome shotgun (WGS) entry which is preliminary data.</text>
</comment>
<comment type="catalytic activity">
    <reaction evidence="10 11">
        <text>tRNA(Gly) + glycine + ATP = glycyl-tRNA(Gly) + AMP + diphosphate</text>
        <dbReference type="Rhea" id="RHEA:16013"/>
        <dbReference type="Rhea" id="RHEA-COMP:9664"/>
        <dbReference type="Rhea" id="RHEA-COMP:9683"/>
        <dbReference type="ChEBI" id="CHEBI:30616"/>
        <dbReference type="ChEBI" id="CHEBI:33019"/>
        <dbReference type="ChEBI" id="CHEBI:57305"/>
        <dbReference type="ChEBI" id="CHEBI:78442"/>
        <dbReference type="ChEBI" id="CHEBI:78522"/>
        <dbReference type="ChEBI" id="CHEBI:456215"/>
        <dbReference type="EC" id="6.1.1.14"/>
    </reaction>
</comment>
<evidence type="ECO:0000256" key="1">
    <source>
        <dbReference type="ARBA" id="ARBA00004496"/>
    </source>
</evidence>
<evidence type="ECO:0000256" key="7">
    <source>
        <dbReference type="ARBA" id="ARBA00022840"/>
    </source>
</evidence>
<dbReference type="Pfam" id="PF02092">
    <property type="entry name" value="tRNA_synt_2f"/>
    <property type="match status" value="1"/>
</dbReference>
<evidence type="ECO:0000256" key="11">
    <source>
        <dbReference type="HAMAP-Rule" id="MF_00255"/>
    </source>
</evidence>
<evidence type="ECO:0000256" key="8">
    <source>
        <dbReference type="ARBA" id="ARBA00022917"/>
    </source>
</evidence>